<gene>
    <name evidence="1" type="ORF">BDV36DRAFT_301049</name>
</gene>
<accession>A0ABQ6W572</accession>
<dbReference type="EMBL" id="ML735840">
    <property type="protein sequence ID" value="KAE8412300.1"/>
    <property type="molecule type" value="Genomic_DNA"/>
</dbReference>
<sequence length="113" mass="12671">MGRNIPGNGDEATHPRGDIVIVMLTKSSAYPDFLTSPGRINVMTSRAKHCAYSIGNWDWVSAQVIRETRSSTPASDDADRRLNHQSLLQSRVPSCDNYRSIQIRSDYIIMGQF</sequence>
<organism evidence="1 2">
    <name type="scientific">Aspergillus pseudocaelatus</name>
    <dbReference type="NCBI Taxonomy" id="1825620"/>
    <lineage>
        <taxon>Eukaryota</taxon>
        <taxon>Fungi</taxon>
        <taxon>Dikarya</taxon>
        <taxon>Ascomycota</taxon>
        <taxon>Pezizomycotina</taxon>
        <taxon>Eurotiomycetes</taxon>
        <taxon>Eurotiomycetidae</taxon>
        <taxon>Eurotiales</taxon>
        <taxon>Aspergillaceae</taxon>
        <taxon>Aspergillus</taxon>
        <taxon>Aspergillus subgen. Circumdati</taxon>
    </lineage>
</organism>
<keyword evidence="2" id="KW-1185">Reference proteome</keyword>
<evidence type="ECO:0000313" key="2">
    <source>
        <dbReference type="Proteomes" id="UP000325395"/>
    </source>
</evidence>
<reference evidence="1 2" key="1">
    <citation type="submission" date="2019-04" db="EMBL/GenBank/DDBJ databases">
        <authorList>
            <consortium name="DOE Joint Genome Institute"/>
            <person name="Mondo S."/>
            <person name="Kjaerbolling I."/>
            <person name="Vesth T."/>
            <person name="Frisvad J.C."/>
            <person name="Nybo J.L."/>
            <person name="Theobald S."/>
            <person name="Kildgaard S."/>
            <person name="Isbrandt T."/>
            <person name="Kuo A."/>
            <person name="Sato A."/>
            <person name="Lyhne E.K."/>
            <person name="Kogle M.E."/>
            <person name="Wiebenga A."/>
            <person name="Kun R.S."/>
            <person name="Lubbers R.J."/>
            <person name="Makela M.R."/>
            <person name="Barry K."/>
            <person name="Chovatia M."/>
            <person name="Clum A."/>
            <person name="Daum C."/>
            <person name="Haridas S."/>
            <person name="He G."/>
            <person name="LaButti K."/>
            <person name="Lipzen A."/>
            <person name="Riley R."/>
            <person name="Salamov A."/>
            <person name="Simmons B.A."/>
            <person name="Magnuson J.K."/>
            <person name="Henrissat B."/>
            <person name="Mortensen U.H."/>
            <person name="Larsen T.O."/>
            <person name="Devries R.P."/>
            <person name="Grigoriev I.V."/>
            <person name="Machida M."/>
            <person name="Baker S.E."/>
            <person name="Andersen M.R."/>
            <person name="Cantor M.N."/>
            <person name="Hua S.X."/>
        </authorList>
    </citation>
    <scope>NUCLEOTIDE SEQUENCE [LARGE SCALE GENOMIC DNA]</scope>
    <source>
        <strain evidence="1 2">CBS 117616</strain>
    </source>
</reference>
<dbReference type="InterPro" id="IPR027417">
    <property type="entry name" value="P-loop_NTPase"/>
</dbReference>
<proteinExistence type="predicted"/>
<name>A0ABQ6W572_9EURO</name>
<evidence type="ECO:0008006" key="3">
    <source>
        <dbReference type="Google" id="ProtNLM"/>
    </source>
</evidence>
<protein>
    <recommendedName>
        <fullName evidence="3">DNA2/NAM7 helicase-like C-terminal domain-containing protein</fullName>
    </recommendedName>
</protein>
<dbReference type="Proteomes" id="UP000325395">
    <property type="component" value="Unassembled WGS sequence"/>
</dbReference>
<evidence type="ECO:0000313" key="1">
    <source>
        <dbReference type="EMBL" id="KAE8412300.1"/>
    </source>
</evidence>
<dbReference type="Gene3D" id="3.40.50.300">
    <property type="entry name" value="P-loop containing nucleotide triphosphate hydrolases"/>
    <property type="match status" value="1"/>
</dbReference>